<evidence type="ECO:0000259" key="1">
    <source>
        <dbReference type="Pfam" id="PF00264"/>
    </source>
</evidence>
<evidence type="ECO:0000313" key="4">
    <source>
        <dbReference type="RefSeq" id="XP_033582796.1"/>
    </source>
</evidence>
<name>A0A6A6Z3V1_9PEZI</name>
<dbReference type="RefSeq" id="XP_033582796.1">
    <property type="nucleotide sequence ID" value="XM_033724878.1"/>
</dbReference>
<protein>
    <recommendedName>
        <fullName evidence="1">Tyrosinase copper-binding domain-containing protein</fullName>
    </recommendedName>
</protein>
<reference evidence="4" key="3">
    <citation type="submission" date="2025-04" db="UniProtKB">
        <authorList>
            <consortium name="RefSeq"/>
        </authorList>
    </citation>
    <scope>IDENTIFICATION</scope>
    <source>
        <strain evidence="4">CBS 304.34</strain>
    </source>
</reference>
<evidence type="ECO:0000313" key="3">
    <source>
        <dbReference type="Proteomes" id="UP000504636"/>
    </source>
</evidence>
<evidence type="ECO:0000313" key="2">
    <source>
        <dbReference type="EMBL" id="KAF2815832.1"/>
    </source>
</evidence>
<keyword evidence="3" id="KW-1185">Reference proteome</keyword>
<accession>A0A6A6Z3V1</accession>
<dbReference type="GO" id="GO:0016491">
    <property type="term" value="F:oxidoreductase activity"/>
    <property type="evidence" value="ECO:0007669"/>
    <property type="project" value="InterPro"/>
</dbReference>
<dbReference type="SUPFAM" id="SSF48056">
    <property type="entry name" value="Di-copper centre-containing domain"/>
    <property type="match status" value="1"/>
</dbReference>
<dbReference type="AlphaFoldDB" id="A0A6A6Z3V1"/>
<reference evidence="4" key="2">
    <citation type="submission" date="2020-04" db="EMBL/GenBank/DDBJ databases">
        <authorList>
            <consortium name="NCBI Genome Project"/>
        </authorList>
    </citation>
    <scope>NUCLEOTIDE SEQUENCE</scope>
    <source>
        <strain evidence="4">CBS 304.34</strain>
    </source>
</reference>
<feature type="domain" description="Tyrosinase copper-binding" evidence="1">
    <location>
        <begin position="64"/>
        <end position="119"/>
    </location>
</feature>
<proteinExistence type="predicted"/>
<dbReference type="EMBL" id="MU003693">
    <property type="protein sequence ID" value="KAF2815832.1"/>
    <property type="molecule type" value="Genomic_DNA"/>
</dbReference>
<organism evidence="2">
    <name type="scientific">Mytilinidion resinicola</name>
    <dbReference type="NCBI Taxonomy" id="574789"/>
    <lineage>
        <taxon>Eukaryota</taxon>
        <taxon>Fungi</taxon>
        <taxon>Dikarya</taxon>
        <taxon>Ascomycota</taxon>
        <taxon>Pezizomycotina</taxon>
        <taxon>Dothideomycetes</taxon>
        <taxon>Pleosporomycetidae</taxon>
        <taxon>Mytilinidiales</taxon>
        <taxon>Mytilinidiaceae</taxon>
        <taxon>Mytilinidion</taxon>
    </lineage>
</organism>
<gene>
    <name evidence="2 4" type="ORF">BDZ99DRAFT_514474</name>
</gene>
<dbReference type="OrthoDB" id="6132182at2759"/>
<dbReference type="Pfam" id="PF00264">
    <property type="entry name" value="Tyrosinase"/>
    <property type="match status" value="1"/>
</dbReference>
<sequence length="139" mass="15254">MLRHLQIIGIHGNMSVEWLAESISSGRSGEYHPMLILPPSVPSEEELLLTRLSRRPLLAVASVIYERSLRDECGYSGAHPYWDWTVDAKPAPDWTKSPVFNPVDGFGGNGPLIPVNQSNPFEVQGAPAVVALLMACFNT</sequence>
<dbReference type="InterPro" id="IPR008922">
    <property type="entry name" value="Di-copper_centre_dom_sf"/>
</dbReference>
<reference evidence="2 4" key="1">
    <citation type="journal article" date="2020" name="Stud. Mycol.">
        <title>101 Dothideomycetes genomes: a test case for predicting lifestyles and emergence of pathogens.</title>
        <authorList>
            <person name="Haridas S."/>
            <person name="Albert R."/>
            <person name="Binder M."/>
            <person name="Bloem J."/>
            <person name="Labutti K."/>
            <person name="Salamov A."/>
            <person name="Andreopoulos B."/>
            <person name="Baker S."/>
            <person name="Barry K."/>
            <person name="Bills G."/>
            <person name="Bluhm B."/>
            <person name="Cannon C."/>
            <person name="Castanera R."/>
            <person name="Culley D."/>
            <person name="Daum C."/>
            <person name="Ezra D."/>
            <person name="Gonzalez J."/>
            <person name="Henrissat B."/>
            <person name="Kuo A."/>
            <person name="Liang C."/>
            <person name="Lipzen A."/>
            <person name="Lutzoni F."/>
            <person name="Magnuson J."/>
            <person name="Mondo S."/>
            <person name="Nolan M."/>
            <person name="Ohm R."/>
            <person name="Pangilinan J."/>
            <person name="Park H.-J."/>
            <person name="Ramirez L."/>
            <person name="Alfaro M."/>
            <person name="Sun H."/>
            <person name="Tritt A."/>
            <person name="Yoshinaga Y."/>
            <person name="Zwiers L.-H."/>
            <person name="Turgeon B."/>
            <person name="Goodwin S."/>
            <person name="Spatafora J."/>
            <person name="Crous P."/>
            <person name="Grigoriev I."/>
        </authorList>
    </citation>
    <scope>NUCLEOTIDE SEQUENCE</scope>
    <source>
        <strain evidence="2 4">CBS 304.34</strain>
    </source>
</reference>
<dbReference type="Gene3D" id="1.10.1280.10">
    <property type="entry name" value="Di-copper center containing domain from catechol oxidase"/>
    <property type="match status" value="1"/>
</dbReference>
<dbReference type="Proteomes" id="UP000504636">
    <property type="component" value="Unplaced"/>
</dbReference>
<dbReference type="GeneID" id="54465771"/>
<dbReference type="InterPro" id="IPR002227">
    <property type="entry name" value="Tyrosinase_Cu-bd"/>
</dbReference>